<dbReference type="OrthoDB" id="270177at2"/>
<accession>A0A1H5MF24</accession>
<dbReference type="Gene3D" id="1.10.10.60">
    <property type="entry name" value="Homeodomain-like"/>
    <property type="match status" value="1"/>
</dbReference>
<name>A0A1H5MF24_PSEDM</name>
<keyword evidence="1" id="KW-0805">Transcription regulation</keyword>
<dbReference type="EMBL" id="FNUD01000002">
    <property type="protein sequence ID" value="SEE87905.1"/>
    <property type="molecule type" value="Genomic_DNA"/>
</dbReference>
<comment type="caution">
    <text evidence="7">The sequence shown here is derived from an EMBL/GenBank/DDBJ whole genome shotgun (WGS) entry which is preliminary data.</text>
</comment>
<evidence type="ECO:0000256" key="3">
    <source>
        <dbReference type="ARBA" id="ARBA00023163"/>
    </source>
</evidence>
<protein>
    <submittedName>
        <fullName evidence="7">DNA-binding transcriptional regulator, AcrR family</fullName>
    </submittedName>
</protein>
<dbReference type="InterPro" id="IPR001647">
    <property type="entry name" value="HTH_TetR"/>
</dbReference>
<gene>
    <name evidence="7" type="ORF">SAMN04489800_2596</name>
</gene>
<organism evidence="7 8">
    <name type="scientific">Pseudomonas deceptionensis</name>
    <dbReference type="NCBI Taxonomy" id="882211"/>
    <lineage>
        <taxon>Bacteria</taxon>
        <taxon>Pseudomonadati</taxon>
        <taxon>Pseudomonadota</taxon>
        <taxon>Gammaproteobacteria</taxon>
        <taxon>Pseudomonadales</taxon>
        <taxon>Pseudomonadaceae</taxon>
        <taxon>Pseudomonas</taxon>
    </lineage>
</organism>
<evidence type="ECO:0000256" key="1">
    <source>
        <dbReference type="ARBA" id="ARBA00023015"/>
    </source>
</evidence>
<dbReference type="PANTHER" id="PTHR47506">
    <property type="entry name" value="TRANSCRIPTIONAL REGULATORY PROTEIN"/>
    <property type="match status" value="1"/>
</dbReference>
<evidence type="ECO:0000256" key="2">
    <source>
        <dbReference type="ARBA" id="ARBA00023125"/>
    </source>
</evidence>
<evidence type="ECO:0000259" key="6">
    <source>
        <dbReference type="PROSITE" id="PS50977"/>
    </source>
</evidence>
<keyword evidence="8" id="KW-1185">Reference proteome</keyword>
<evidence type="ECO:0000313" key="8">
    <source>
        <dbReference type="Proteomes" id="UP000183613"/>
    </source>
</evidence>
<feature type="region of interest" description="Disordered" evidence="5">
    <location>
        <begin position="205"/>
        <end position="225"/>
    </location>
</feature>
<dbReference type="Pfam" id="PF00440">
    <property type="entry name" value="TetR_N"/>
    <property type="match status" value="1"/>
</dbReference>
<evidence type="ECO:0000256" key="5">
    <source>
        <dbReference type="SAM" id="MobiDB-lite"/>
    </source>
</evidence>
<dbReference type="PANTHER" id="PTHR47506:SF1">
    <property type="entry name" value="HTH-TYPE TRANSCRIPTIONAL REGULATOR YJDC"/>
    <property type="match status" value="1"/>
</dbReference>
<evidence type="ECO:0000256" key="4">
    <source>
        <dbReference type="PROSITE-ProRule" id="PRU00335"/>
    </source>
</evidence>
<feature type="domain" description="HTH tetR-type" evidence="6">
    <location>
        <begin position="9"/>
        <end position="71"/>
    </location>
</feature>
<sequence length="225" mass="24357">MAQMGRPRTFDRDAAITQAMHLFWEHGYDSTSLSQLKANIGSGISAPSFYAAFGSKEALFKEVMERYLNTHGKVTESLFDLRLPPREAIERTLRSSAKMQCETDHPRGCLVALGLMSACTPQTLAICAPLAQARARNRAGFIACVERGISAEELSVNTDPVALATVFESFLLGLTTLARDGVPHAVLDAAITQVLGAWDAHANKRDTSRLSPNQHSSLGSAPDKN</sequence>
<dbReference type="InterPro" id="IPR009057">
    <property type="entry name" value="Homeodomain-like_sf"/>
</dbReference>
<keyword evidence="2 4" id="KW-0238">DNA-binding</keyword>
<dbReference type="Proteomes" id="UP000183613">
    <property type="component" value="Unassembled WGS sequence"/>
</dbReference>
<dbReference type="GO" id="GO:0003677">
    <property type="term" value="F:DNA binding"/>
    <property type="evidence" value="ECO:0007669"/>
    <property type="project" value="UniProtKB-UniRule"/>
</dbReference>
<feature type="compositionally biased region" description="Polar residues" evidence="5">
    <location>
        <begin position="209"/>
        <end position="219"/>
    </location>
</feature>
<proteinExistence type="predicted"/>
<dbReference type="AlphaFoldDB" id="A0A1H5MF24"/>
<evidence type="ECO:0000313" key="7">
    <source>
        <dbReference type="EMBL" id="SEE87905.1"/>
    </source>
</evidence>
<dbReference type="SUPFAM" id="SSF48498">
    <property type="entry name" value="Tetracyclin repressor-like, C-terminal domain"/>
    <property type="match status" value="1"/>
</dbReference>
<dbReference type="PROSITE" id="PS50977">
    <property type="entry name" value="HTH_TETR_2"/>
    <property type="match status" value="1"/>
</dbReference>
<dbReference type="RefSeq" id="WP_048358397.1">
    <property type="nucleotide sequence ID" value="NZ_FNUD01000002.1"/>
</dbReference>
<keyword evidence="3" id="KW-0804">Transcription</keyword>
<reference evidence="7" key="1">
    <citation type="submission" date="2016-10" db="EMBL/GenBank/DDBJ databases">
        <authorList>
            <person name="Varghese N."/>
            <person name="Submissions S."/>
        </authorList>
    </citation>
    <scope>NUCLEOTIDE SEQUENCE [LARGE SCALE GENOMIC DNA]</scope>
    <source>
        <strain evidence="7">LMG 25555</strain>
    </source>
</reference>
<dbReference type="SUPFAM" id="SSF46689">
    <property type="entry name" value="Homeodomain-like"/>
    <property type="match status" value="1"/>
</dbReference>
<feature type="DNA-binding region" description="H-T-H motif" evidence="4">
    <location>
        <begin position="34"/>
        <end position="53"/>
    </location>
</feature>
<dbReference type="Gene3D" id="1.10.357.10">
    <property type="entry name" value="Tetracycline Repressor, domain 2"/>
    <property type="match status" value="1"/>
</dbReference>
<dbReference type="InterPro" id="IPR036271">
    <property type="entry name" value="Tet_transcr_reg_TetR-rel_C_sf"/>
</dbReference>